<dbReference type="Proteomes" id="UP001359485">
    <property type="component" value="Unassembled WGS sequence"/>
</dbReference>
<accession>A0ABR1AH01</accession>
<comment type="caution">
    <text evidence="2">The sequence shown here is derived from an EMBL/GenBank/DDBJ whole genome shotgun (WGS) entry which is preliminary data.</text>
</comment>
<gene>
    <name evidence="2" type="ORF">RUM44_003624</name>
</gene>
<dbReference type="EMBL" id="JAWJWF010000049">
    <property type="protein sequence ID" value="KAK6619242.1"/>
    <property type="molecule type" value="Genomic_DNA"/>
</dbReference>
<evidence type="ECO:0000256" key="1">
    <source>
        <dbReference type="SAM" id="MobiDB-lite"/>
    </source>
</evidence>
<feature type="compositionally biased region" description="Basic and acidic residues" evidence="1">
    <location>
        <begin position="8"/>
        <end position="46"/>
    </location>
</feature>
<sequence>MTGFLDTQRSDGTVKEEDGKSEEIPKLRARIGKEKVREKREEEAARAEGSGGKYRSQRDVGRGGSSSLCVNVGGIMEALSSDAPDTFGFLS</sequence>
<feature type="region of interest" description="Disordered" evidence="1">
    <location>
        <begin position="1"/>
        <end position="67"/>
    </location>
</feature>
<evidence type="ECO:0000313" key="2">
    <source>
        <dbReference type="EMBL" id="KAK6619242.1"/>
    </source>
</evidence>
<protein>
    <submittedName>
        <fullName evidence="2">Uncharacterized protein</fullName>
    </submittedName>
</protein>
<organism evidence="2 3">
    <name type="scientific">Polyplax serrata</name>
    <name type="common">Common mouse louse</name>
    <dbReference type="NCBI Taxonomy" id="468196"/>
    <lineage>
        <taxon>Eukaryota</taxon>
        <taxon>Metazoa</taxon>
        <taxon>Ecdysozoa</taxon>
        <taxon>Arthropoda</taxon>
        <taxon>Hexapoda</taxon>
        <taxon>Insecta</taxon>
        <taxon>Pterygota</taxon>
        <taxon>Neoptera</taxon>
        <taxon>Paraneoptera</taxon>
        <taxon>Psocodea</taxon>
        <taxon>Troctomorpha</taxon>
        <taxon>Phthiraptera</taxon>
        <taxon>Anoplura</taxon>
        <taxon>Polyplacidae</taxon>
        <taxon>Polyplax</taxon>
    </lineage>
</organism>
<proteinExistence type="predicted"/>
<evidence type="ECO:0000313" key="3">
    <source>
        <dbReference type="Proteomes" id="UP001359485"/>
    </source>
</evidence>
<name>A0ABR1AH01_POLSC</name>
<keyword evidence="3" id="KW-1185">Reference proteome</keyword>
<reference evidence="2 3" key="1">
    <citation type="submission" date="2023-09" db="EMBL/GenBank/DDBJ databases">
        <title>Genomes of two closely related lineages of the louse Polyplax serrata with different host specificities.</title>
        <authorList>
            <person name="Martinu J."/>
            <person name="Tarabai H."/>
            <person name="Stefka J."/>
            <person name="Hypsa V."/>
        </authorList>
    </citation>
    <scope>NUCLEOTIDE SEQUENCE [LARGE SCALE GENOMIC DNA]</scope>
    <source>
        <strain evidence="2">98ZLc_SE</strain>
    </source>
</reference>